<dbReference type="GO" id="GO:0003700">
    <property type="term" value="F:DNA-binding transcription factor activity"/>
    <property type="evidence" value="ECO:0007669"/>
    <property type="project" value="InterPro"/>
</dbReference>
<dbReference type="AlphaFoldDB" id="A0A3D9EBL9"/>
<dbReference type="SUPFAM" id="SSF52317">
    <property type="entry name" value="Class I glutamine amidotransferase-like"/>
    <property type="match status" value="1"/>
</dbReference>
<gene>
    <name evidence="4" type="ORF">DFO60_4505</name>
</gene>
<comment type="caution">
    <text evidence="4">The sequence shown here is derived from an EMBL/GenBank/DDBJ whole genome shotgun (WGS) entry which is preliminary data.</text>
</comment>
<dbReference type="PANTHER" id="PTHR43130">
    <property type="entry name" value="ARAC-FAMILY TRANSCRIPTIONAL REGULATOR"/>
    <property type="match status" value="1"/>
</dbReference>
<dbReference type="CDD" id="cd03137">
    <property type="entry name" value="GATase1_AraC_1"/>
    <property type="match status" value="1"/>
</dbReference>
<evidence type="ECO:0000259" key="3">
    <source>
        <dbReference type="PROSITE" id="PS01124"/>
    </source>
</evidence>
<keyword evidence="2" id="KW-0804">Transcription</keyword>
<dbReference type="Proteomes" id="UP000256988">
    <property type="component" value="Unassembled WGS sequence"/>
</dbReference>
<sequence length="317" mass="34789">MKTILVVLFDDVLLLDVVGPIEVFSLANRFLAEDQRYRISTVSDSQGSITASNGMRIQTDWCVDNAPTTGHYLLIPGGPGAYQQAPPERLQAWLRRTAAEVGVLGSICTGAFVLAHAGLLDGYHVTTHWNYTERLAHLFPSLSVEADHIVLRDRAIISSGGITAGIDLALTLVAETHGQRIATEVAKTMVVSLPRQTNQRLFSPLIQQHGAVTPAVSAAYDAMVERLHEPLTIERLASAAAMSARHFARVFVRETGLTPMEYLKRVRIDHARTQLESTTLPLKAIAHGAGFGTVRTMRQAFIERLGVSPNQYRKQFT</sequence>
<organism evidence="4 5">
    <name type="scientific">Ectopseudomonas oleovorans</name>
    <name type="common">Pseudomonas oleovorans</name>
    <dbReference type="NCBI Taxonomy" id="301"/>
    <lineage>
        <taxon>Bacteria</taxon>
        <taxon>Pseudomonadati</taxon>
        <taxon>Pseudomonadota</taxon>
        <taxon>Gammaproteobacteria</taxon>
        <taxon>Pseudomonadales</taxon>
        <taxon>Pseudomonadaceae</taxon>
        <taxon>Ectopseudomonas</taxon>
    </lineage>
</organism>
<evidence type="ECO:0000313" key="4">
    <source>
        <dbReference type="EMBL" id="RED00351.1"/>
    </source>
</evidence>
<dbReference type="GO" id="GO:0043565">
    <property type="term" value="F:sequence-specific DNA binding"/>
    <property type="evidence" value="ECO:0007669"/>
    <property type="project" value="InterPro"/>
</dbReference>
<dbReference type="PANTHER" id="PTHR43130:SF3">
    <property type="entry name" value="HTH-TYPE TRANSCRIPTIONAL REGULATOR RV1931C"/>
    <property type="match status" value="1"/>
</dbReference>
<dbReference type="Gene3D" id="1.10.10.60">
    <property type="entry name" value="Homeodomain-like"/>
    <property type="match status" value="2"/>
</dbReference>
<dbReference type="Pfam" id="PF01965">
    <property type="entry name" value="DJ-1_PfpI"/>
    <property type="match status" value="1"/>
</dbReference>
<proteinExistence type="predicted"/>
<dbReference type="SMART" id="SM00342">
    <property type="entry name" value="HTH_ARAC"/>
    <property type="match status" value="1"/>
</dbReference>
<dbReference type="InterPro" id="IPR002818">
    <property type="entry name" value="DJ-1/PfpI"/>
</dbReference>
<dbReference type="InterPro" id="IPR009057">
    <property type="entry name" value="Homeodomain-like_sf"/>
</dbReference>
<dbReference type="Pfam" id="PF12833">
    <property type="entry name" value="HTH_18"/>
    <property type="match status" value="1"/>
</dbReference>
<dbReference type="Gene3D" id="3.40.50.880">
    <property type="match status" value="1"/>
</dbReference>
<dbReference type="PROSITE" id="PS01124">
    <property type="entry name" value="HTH_ARAC_FAMILY_2"/>
    <property type="match status" value="1"/>
</dbReference>
<dbReference type="InterPro" id="IPR052158">
    <property type="entry name" value="INH-QAR"/>
</dbReference>
<dbReference type="InterPro" id="IPR018060">
    <property type="entry name" value="HTH_AraC"/>
</dbReference>
<protein>
    <submittedName>
        <fullName evidence="4">AraC family transcriptional regulator with amidase-like domain</fullName>
    </submittedName>
</protein>
<keyword evidence="1" id="KW-0805">Transcription regulation</keyword>
<dbReference type="RefSeq" id="WP_115946916.1">
    <property type="nucleotide sequence ID" value="NZ_QRDL01000008.1"/>
</dbReference>
<dbReference type="EMBL" id="QRDL01000008">
    <property type="protein sequence ID" value="RED00351.1"/>
    <property type="molecule type" value="Genomic_DNA"/>
</dbReference>
<feature type="domain" description="HTH araC/xylS-type" evidence="3">
    <location>
        <begin position="217"/>
        <end position="315"/>
    </location>
</feature>
<reference evidence="4 5" key="1">
    <citation type="submission" date="2018-07" db="EMBL/GenBank/DDBJ databases">
        <title>Genome sequencing of rice bacterial endophytes.</title>
        <authorList>
            <person name="Venturi V."/>
        </authorList>
    </citation>
    <scope>NUCLEOTIDE SEQUENCE [LARGE SCALE GENOMIC DNA]</scope>
    <source>
        <strain evidence="4 5">AG1002</strain>
    </source>
</reference>
<evidence type="ECO:0000256" key="1">
    <source>
        <dbReference type="ARBA" id="ARBA00023015"/>
    </source>
</evidence>
<accession>A0A3D9EBL9</accession>
<dbReference type="InterPro" id="IPR029062">
    <property type="entry name" value="Class_I_gatase-like"/>
</dbReference>
<name>A0A3D9EBL9_ECTOL</name>
<dbReference type="SUPFAM" id="SSF46689">
    <property type="entry name" value="Homeodomain-like"/>
    <property type="match status" value="2"/>
</dbReference>
<evidence type="ECO:0000256" key="2">
    <source>
        <dbReference type="ARBA" id="ARBA00023163"/>
    </source>
</evidence>
<evidence type="ECO:0000313" key="5">
    <source>
        <dbReference type="Proteomes" id="UP000256988"/>
    </source>
</evidence>